<dbReference type="OrthoDB" id="9806984at2"/>
<keyword evidence="2" id="KW-0472">Membrane</keyword>
<reference evidence="5" key="1">
    <citation type="submission" date="2009-05" db="EMBL/GenBank/DDBJ databases">
        <title>Complete sequence of Tolumonas auensis DSM 9187.</title>
        <authorList>
            <consortium name="US DOE Joint Genome Institute"/>
            <person name="Lucas S."/>
            <person name="Copeland A."/>
            <person name="Lapidus A."/>
            <person name="Glavina del Rio T."/>
            <person name="Tice H."/>
            <person name="Bruce D."/>
            <person name="Goodwin L."/>
            <person name="Pitluck S."/>
            <person name="Chertkov O."/>
            <person name="Brettin T."/>
            <person name="Detter J.C."/>
            <person name="Han C."/>
            <person name="Larimer F."/>
            <person name="Land M."/>
            <person name="Hauser L."/>
            <person name="Kyrpides N."/>
            <person name="Mikhailova N."/>
            <person name="Spring S."/>
            <person name="Beller H."/>
        </authorList>
    </citation>
    <scope>NUCLEOTIDE SEQUENCE [LARGE SCALE GENOMIC DNA]</scope>
    <source>
        <strain evidence="5">DSM 9187 / TA4</strain>
    </source>
</reference>
<accession>C4LEE8</accession>
<proteinExistence type="predicted"/>
<dbReference type="Proteomes" id="UP000009073">
    <property type="component" value="Chromosome"/>
</dbReference>
<name>C4LEE8_TOLAT</name>
<keyword evidence="2" id="KW-1133">Transmembrane helix</keyword>
<sequence>METRAHHVLIGLFIVIAFGGILLFTLWLGKSSSERGFVYYDVLFNEEVSGLTAGSAVEYSGIKVGEVESLQLDPQDPRKVWAHTRLSADTPVKKNTRARLALANITGSALIRLFDGSPTSPLLQGIDGRVPVIIADPSPISRFLANGENLMGNINNLAGNLNQLFSKENILSLSKTLNHVEQVTEVLATQRSDLAETIRQINTLSKEANIAMHDISRLARNTDKLIGDQGQRVLNNAAQSMATLEQATRRIDQLISNNQAPLQNGLQSLNDLGPAMQELRAALASLNRLSRRLEEDPSGFLLDREKNEEFQP</sequence>
<keyword evidence="5" id="KW-1185">Reference proteome</keyword>
<dbReference type="KEGG" id="tau:Tola_1350"/>
<dbReference type="EMBL" id="CP001616">
    <property type="protein sequence ID" value="ACQ92965.1"/>
    <property type="molecule type" value="Genomic_DNA"/>
</dbReference>
<keyword evidence="1" id="KW-0175">Coiled coil</keyword>
<evidence type="ECO:0000259" key="3">
    <source>
        <dbReference type="Pfam" id="PF02470"/>
    </source>
</evidence>
<dbReference type="STRING" id="595494.Tola_1350"/>
<dbReference type="Pfam" id="PF02470">
    <property type="entry name" value="MlaD"/>
    <property type="match status" value="1"/>
</dbReference>
<dbReference type="InterPro" id="IPR003399">
    <property type="entry name" value="Mce/MlaD"/>
</dbReference>
<evidence type="ECO:0000313" key="5">
    <source>
        <dbReference type="Proteomes" id="UP000009073"/>
    </source>
</evidence>
<organism evidence="4 5">
    <name type="scientific">Tolumonas auensis (strain DSM 9187 / NBRC 110442 / TA 4)</name>
    <dbReference type="NCBI Taxonomy" id="595494"/>
    <lineage>
        <taxon>Bacteria</taxon>
        <taxon>Pseudomonadati</taxon>
        <taxon>Pseudomonadota</taxon>
        <taxon>Gammaproteobacteria</taxon>
        <taxon>Aeromonadales</taxon>
        <taxon>Aeromonadaceae</taxon>
        <taxon>Tolumonas</taxon>
    </lineage>
</organism>
<evidence type="ECO:0000313" key="4">
    <source>
        <dbReference type="EMBL" id="ACQ92965.1"/>
    </source>
</evidence>
<gene>
    <name evidence="4" type="ordered locus">Tola_1350</name>
</gene>
<dbReference type="AlphaFoldDB" id="C4LEE8"/>
<dbReference type="PANTHER" id="PTHR36698">
    <property type="entry name" value="BLL5892 PROTEIN"/>
    <property type="match status" value="1"/>
</dbReference>
<reference evidence="4 5" key="2">
    <citation type="journal article" date="2011" name="Stand. Genomic Sci.">
        <title>Complete genome sequence of Tolumonas auensis type strain (TA 4).</title>
        <authorList>
            <person name="Chertkov O."/>
            <person name="Copeland A."/>
            <person name="Lucas S."/>
            <person name="Lapidus A."/>
            <person name="Berry K.W."/>
            <person name="Detter J.C."/>
            <person name="Del Rio T.G."/>
            <person name="Hammon N."/>
            <person name="Dalin E."/>
            <person name="Tice H."/>
            <person name="Pitluck S."/>
            <person name="Richardson P."/>
            <person name="Bruce D."/>
            <person name="Goodwin L."/>
            <person name="Han C."/>
            <person name="Tapia R."/>
            <person name="Saunders E."/>
            <person name="Schmutz J."/>
            <person name="Brettin T."/>
            <person name="Larimer F."/>
            <person name="Land M."/>
            <person name="Hauser L."/>
            <person name="Spring S."/>
            <person name="Rohde M."/>
            <person name="Kyrpides N.C."/>
            <person name="Ivanova N."/>
            <person name="Goker M."/>
            <person name="Beller H.R."/>
            <person name="Klenk H.P."/>
            <person name="Woyke T."/>
        </authorList>
    </citation>
    <scope>NUCLEOTIDE SEQUENCE [LARGE SCALE GENOMIC DNA]</scope>
    <source>
        <strain evidence="5">DSM 9187 / TA4</strain>
    </source>
</reference>
<evidence type="ECO:0000256" key="1">
    <source>
        <dbReference type="SAM" id="Coils"/>
    </source>
</evidence>
<protein>
    <submittedName>
        <fullName evidence="4">Mammalian cell entry related domain protein</fullName>
    </submittedName>
</protein>
<dbReference type="PANTHER" id="PTHR36698:SF2">
    <property type="entry name" value="MCE_MLAD DOMAIN-CONTAINING PROTEIN"/>
    <property type="match status" value="1"/>
</dbReference>
<dbReference type="RefSeq" id="WP_012729564.1">
    <property type="nucleotide sequence ID" value="NC_012691.1"/>
</dbReference>
<keyword evidence="2" id="KW-0812">Transmembrane</keyword>
<feature type="domain" description="Mce/MlaD" evidence="3">
    <location>
        <begin position="46"/>
        <end position="113"/>
    </location>
</feature>
<dbReference type="HOGENOM" id="CLU_013850_1_0_6"/>
<feature type="coiled-coil region" evidence="1">
    <location>
        <begin position="237"/>
        <end position="296"/>
    </location>
</feature>
<feature type="transmembrane region" description="Helical" evidence="2">
    <location>
        <begin position="6"/>
        <end position="28"/>
    </location>
</feature>
<evidence type="ECO:0000256" key="2">
    <source>
        <dbReference type="SAM" id="Phobius"/>
    </source>
</evidence>
<dbReference type="eggNOG" id="COG1463">
    <property type="taxonomic scope" value="Bacteria"/>
</dbReference>